<evidence type="ECO:0000313" key="1">
    <source>
        <dbReference type="EMBL" id="QJA61777.1"/>
    </source>
</evidence>
<dbReference type="EMBL" id="MT141453">
    <property type="protein sequence ID" value="QJA61777.1"/>
    <property type="molecule type" value="Genomic_DNA"/>
</dbReference>
<reference evidence="1" key="1">
    <citation type="submission" date="2020-03" db="EMBL/GenBank/DDBJ databases">
        <title>The deep terrestrial virosphere.</title>
        <authorList>
            <person name="Holmfeldt K."/>
            <person name="Nilsson E."/>
            <person name="Simone D."/>
            <person name="Lopez-Fernandez M."/>
            <person name="Wu X."/>
            <person name="de Brujin I."/>
            <person name="Lundin D."/>
            <person name="Andersson A."/>
            <person name="Bertilsson S."/>
            <person name="Dopson M."/>
        </authorList>
    </citation>
    <scope>NUCLEOTIDE SEQUENCE</scope>
    <source>
        <strain evidence="1">MM415B00892</strain>
    </source>
</reference>
<gene>
    <name evidence="1" type="ORF">MM415B00892_0003</name>
</gene>
<accession>A0A6M3IXN8</accession>
<name>A0A6M3IXN8_9ZZZZ</name>
<sequence length="46" mass="5245">MSEFFTEEEIIDVKKALVDVTGAGIDVESYSSKDEQRKTFFNKAKL</sequence>
<dbReference type="AlphaFoldDB" id="A0A6M3IXN8"/>
<organism evidence="1">
    <name type="scientific">viral metagenome</name>
    <dbReference type="NCBI Taxonomy" id="1070528"/>
    <lineage>
        <taxon>unclassified sequences</taxon>
        <taxon>metagenomes</taxon>
        <taxon>organismal metagenomes</taxon>
    </lineage>
</organism>
<proteinExistence type="predicted"/>
<protein>
    <submittedName>
        <fullName evidence="1">Uncharacterized protein</fullName>
    </submittedName>
</protein>